<feature type="coiled-coil region" evidence="1">
    <location>
        <begin position="158"/>
        <end position="199"/>
    </location>
</feature>
<evidence type="ECO:0000256" key="1">
    <source>
        <dbReference type="SAM" id="Coils"/>
    </source>
</evidence>
<protein>
    <recommendedName>
        <fullName evidence="2">M23ase beta-sheet core domain-containing protein</fullName>
    </recommendedName>
</protein>
<dbReference type="Pfam" id="PF01551">
    <property type="entry name" value="Peptidase_M23"/>
    <property type="match status" value="1"/>
</dbReference>
<feature type="coiled-coil region" evidence="1">
    <location>
        <begin position="28"/>
        <end position="118"/>
    </location>
</feature>
<feature type="domain" description="M23ase beta-sheet core" evidence="2">
    <location>
        <begin position="292"/>
        <end position="383"/>
    </location>
</feature>
<dbReference type="PANTHER" id="PTHR21666:SF270">
    <property type="entry name" value="MUREIN HYDROLASE ACTIVATOR ENVC"/>
    <property type="match status" value="1"/>
</dbReference>
<dbReference type="Proteomes" id="UP000231648">
    <property type="component" value="Unassembled WGS sequence"/>
</dbReference>
<dbReference type="Gene3D" id="6.10.250.3150">
    <property type="match status" value="1"/>
</dbReference>
<reference evidence="4" key="1">
    <citation type="submission" date="2017-09" db="EMBL/GenBank/DDBJ databases">
        <title>Depth-based differentiation of microbial function through sediment-hosted aquifers and enrichment of novel symbionts in the deep terrestrial subsurface.</title>
        <authorList>
            <person name="Probst A.J."/>
            <person name="Ladd B."/>
            <person name="Jarett J.K."/>
            <person name="Geller-Mcgrath D.E."/>
            <person name="Sieber C.M.K."/>
            <person name="Emerson J.B."/>
            <person name="Anantharaman K."/>
            <person name="Thomas B.C."/>
            <person name="Malmstrom R."/>
            <person name="Stieglmeier M."/>
            <person name="Klingl A."/>
            <person name="Woyke T."/>
            <person name="Ryan C.M."/>
            <person name="Banfield J.F."/>
        </authorList>
    </citation>
    <scope>NUCLEOTIDE SEQUENCE [LARGE SCALE GENOMIC DNA]</scope>
</reference>
<dbReference type="Gene3D" id="2.70.70.10">
    <property type="entry name" value="Glucose Permease (Domain IIA)"/>
    <property type="match status" value="1"/>
</dbReference>
<keyword evidence="1" id="KW-0175">Coiled coil</keyword>
<dbReference type="CDD" id="cd12797">
    <property type="entry name" value="M23_peptidase"/>
    <property type="match status" value="1"/>
</dbReference>
<proteinExistence type="predicted"/>
<dbReference type="GO" id="GO:0004222">
    <property type="term" value="F:metalloendopeptidase activity"/>
    <property type="evidence" value="ECO:0007669"/>
    <property type="project" value="TreeGrafter"/>
</dbReference>
<accession>A0A2M8KCM0</accession>
<dbReference type="AlphaFoldDB" id="A0A2M8KCM0"/>
<dbReference type="SUPFAM" id="SSF51261">
    <property type="entry name" value="Duplicated hybrid motif"/>
    <property type="match status" value="1"/>
</dbReference>
<dbReference type="EMBL" id="PFDX01000009">
    <property type="protein sequence ID" value="PJE57670.1"/>
    <property type="molecule type" value="Genomic_DNA"/>
</dbReference>
<dbReference type="InterPro" id="IPR011055">
    <property type="entry name" value="Dup_hybrid_motif"/>
</dbReference>
<organism evidence="3 4">
    <name type="scientific">Candidatus Portnoybacteria bacterium CG10_big_fil_rev_8_21_14_0_10_38_18</name>
    <dbReference type="NCBI Taxonomy" id="1974813"/>
    <lineage>
        <taxon>Bacteria</taxon>
        <taxon>Candidatus Portnoyibacteriota</taxon>
    </lineage>
</organism>
<comment type="caution">
    <text evidence="3">The sequence shown here is derived from an EMBL/GenBank/DDBJ whole genome shotgun (WGS) entry which is preliminary data.</text>
</comment>
<sequence length="408" mass="46184">MKRIIAFSLILFIVYSLLLPVITRAVSIDELKQQINAKEQEIKQLEEEAAAYKKQLEDTQSQKNTLKNQISLIENRIAKLKNDISITSAKIDNTSLTIEELTLDIDEKQNEIDKRKDGLANMLQILYEYDQESLIELVLTKENFSEFLNQVHYLESVQQNVQKDLTAFLELKQQLEEQKAAAEKQRNDLYNLNNQLRSQKLIVDQQKREQNNFLSQTKGQEKQYQSLLDDTLKKQAEIQQEIYLLEDQINKALDPSTIPQSRAGVLAWPLGGVLTQSYGYTAYSKKLYAGGFHNGIDIASSYGEPIRAALSGTITAMGNCGNYAYGRWIAVKHENGLTTLYGHLSGYGAFRTGDTAKTGDIIGYEGSTGYSTGPHLHFGVYVTETFRVESMWYGLLPLGAHLDPMKYL</sequence>
<name>A0A2M8KCM0_9BACT</name>
<dbReference type="InterPro" id="IPR050570">
    <property type="entry name" value="Cell_wall_metabolism_enzyme"/>
</dbReference>
<gene>
    <name evidence="3" type="ORF">COU82_00735</name>
</gene>
<evidence type="ECO:0000313" key="4">
    <source>
        <dbReference type="Proteomes" id="UP000231648"/>
    </source>
</evidence>
<dbReference type="InterPro" id="IPR016047">
    <property type="entry name" value="M23ase_b-sheet_dom"/>
</dbReference>
<evidence type="ECO:0000259" key="2">
    <source>
        <dbReference type="Pfam" id="PF01551"/>
    </source>
</evidence>
<evidence type="ECO:0000313" key="3">
    <source>
        <dbReference type="EMBL" id="PJE57670.1"/>
    </source>
</evidence>
<dbReference type="PANTHER" id="PTHR21666">
    <property type="entry name" value="PEPTIDASE-RELATED"/>
    <property type="match status" value="1"/>
</dbReference>